<accession>A0A833HQF4</accession>
<dbReference type="OrthoDB" id="1955177at2"/>
<organism evidence="2 3">
    <name type="scientific">Alkaliphilus serpentinus</name>
    <dbReference type="NCBI Taxonomy" id="1482731"/>
    <lineage>
        <taxon>Bacteria</taxon>
        <taxon>Bacillati</taxon>
        <taxon>Bacillota</taxon>
        <taxon>Clostridia</taxon>
        <taxon>Peptostreptococcales</taxon>
        <taxon>Natronincolaceae</taxon>
        <taxon>Alkaliphilus</taxon>
    </lineage>
</organism>
<comment type="caution">
    <text evidence="2">The sequence shown here is derived from an EMBL/GenBank/DDBJ whole genome shotgun (WGS) entry which is preliminary data.</text>
</comment>
<evidence type="ECO:0000313" key="2">
    <source>
        <dbReference type="EMBL" id="KAB3531829.1"/>
    </source>
</evidence>
<dbReference type="RefSeq" id="WP_151865009.1">
    <property type="nucleotide sequence ID" value="NZ_WBZB01000012.1"/>
</dbReference>
<evidence type="ECO:0000259" key="1">
    <source>
        <dbReference type="Pfam" id="PF26347"/>
    </source>
</evidence>
<gene>
    <name evidence="2" type="ORF">F8153_03680</name>
</gene>
<reference evidence="2 3" key="1">
    <citation type="submission" date="2019-10" db="EMBL/GenBank/DDBJ databases">
        <title>Alkaliphilus serpentinus sp. nov. and Alkaliphilus pronyensis sp. nov., two novel anaerobic alkaliphilic species isolated from the serpentinized-hosted hydrothermal field of the Prony Bay (New Caledonia).</title>
        <authorList>
            <person name="Postec A."/>
        </authorList>
    </citation>
    <scope>NUCLEOTIDE SEQUENCE [LARGE SCALE GENOMIC DNA]</scope>
    <source>
        <strain evidence="2 3">LacT</strain>
    </source>
</reference>
<protein>
    <recommendedName>
        <fullName evidence="1">Sporulation membrane protein YtrI C-terminal domain-containing protein</fullName>
    </recommendedName>
</protein>
<feature type="domain" description="Sporulation membrane protein YtrI C-terminal" evidence="1">
    <location>
        <begin position="79"/>
        <end position="141"/>
    </location>
</feature>
<sequence>MKKHKFLSMFLLGFLLGLALMNLFHSHTLDRLYRMQKQLTTQLLDKEIKLERFTQKAIKEDIPLIKDLNILIEFDGNVLIKDAIERNIRFYLSDLVGREVSEIDGEMIYKIFHNRILQIEGKEMKVTVKYLIINEVITISVVCRIVD</sequence>
<keyword evidence="3" id="KW-1185">Reference proteome</keyword>
<dbReference type="EMBL" id="WBZB01000012">
    <property type="protein sequence ID" value="KAB3531829.1"/>
    <property type="molecule type" value="Genomic_DNA"/>
</dbReference>
<dbReference type="Pfam" id="PF26347">
    <property type="entry name" value="YtrI_sporulation"/>
    <property type="match status" value="1"/>
</dbReference>
<evidence type="ECO:0000313" key="3">
    <source>
        <dbReference type="Proteomes" id="UP000465601"/>
    </source>
</evidence>
<dbReference type="InterPro" id="IPR058620">
    <property type="entry name" value="YtrI_C"/>
</dbReference>
<dbReference type="Proteomes" id="UP000465601">
    <property type="component" value="Unassembled WGS sequence"/>
</dbReference>
<dbReference type="AlphaFoldDB" id="A0A833HQF4"/>
<name>A0A833HQF4_9FIRM</name>
<proteinExistence type="predicted"/>